<gene>
    <name evidence="2" type="ORF">DPMN_087573</name>
</gene>
<feature type="compositionally biased region" description="Acidic residues" evidence="1">
    <location>
        <begin position="83"/>
        <end position="96"/>
    </location>
</feature>
<keyword evidence="3" id="KW-1185">Reference proteome</keyword>
<feature type="region of interest" description="Disordered" evidence="1">
    <location>
        <begin position="79"/>
        <end position="202"/>
    </location>
</feature>
<evidence type="ECO:0000256" key="1">
    <source>
        <dbReference type="SAM" id="MobiDB-lite"/>
    </source>
</evidence>
<dbReference type="Proteomes" id="UP000828390">
    <property type="component" value="Unassembled WGS sequence"/>
</dbReference>
<reference evidence="2" key="1">
    <citation type="journal article" date="2019" name="bioRxiv">
        <title>The Genome of the Zebra Mussel, Dreissena polymorpha: A Resource for Invasive Species Research.</title>
        <authorList>
            <person name="McCartney M.A."/>
            <person name="Auch B."/>
            <person name="Kono T."/>
            <person name="Mallez S."/>
            <person name="Zhang Y."/>
            <person name="Obille A."/>
            <person name="Becker A."/>
            <person name="Abrahante J.E."/>
            <person name="Garbe J."/>
            <person name="Badalamenti J.P."/>
            <person name="Herman A."/>
            <person name="Mangelson H."/>
            <person name="Liachko I."/>
            <person name="Sullivan S."/>
            <person name="Sone E.D."/>
            <person name="Koren S."/>
            <person name="Silverstein K.A.T."/>
            <person name="Beckman K.B."/>
            <person name="Gohl D.M."/>
        </authorList>
    </citation>
    <scope>NUCLEOTIDE SEQUENCE</scope>
    <source>
        <strain evidence="2">Duluth1</strain>
        <tissue evidence="2">Whole animal</tissue>
    </source>
</reference>
<sequence>MADKELSDSRNDPSKLIQYAEKNSSFKLSWFQKSTSGQNSIGIQGIRTNTLGWETLEAFLKFPTRVLPLDHRTTLSALFHTDNDDDDDDDEFEEAGFEPSSSKNAEKDSSTGTSCFKNRLESANNDDDDDDEEAGFEPSSSDGAEMDLATSTSCFKNRQERASLKDDDGSVSRNEPSSCAENNSSSSSPGSKMSTNSQSTEVGLNIIFNEVKDHDNLA</sequence>
<name>A0A9D4QX11_DREPO</name>
<feature type="compositionally biased region" description="Acidic residues" evidence="1">
    <location>
        <begin position="124"/>
        <end position="135"/>
    </location>
</feature>
<dbReference type="AlphaFoldDB" id="A0A9D4QX11"/>
<comment type="caution">
    <text evidence="2">The sequence shown here is derived from an EMBL/GenBank/DDBJ whole genome shotgun (WGS) entry which is preliminary data.</text>
</comment>
<feature type="compositionally biased region" description="Basic and acidic residues" evidence="1">
    <location>
        <begin position="157"/>
        <end position="170"/>
    </location>
</feature>
<accession>A0A9D4QX11</accession>
<proteinExistence type="predicted"/>
<dbReference type="EMBL" id="JAIWYP010000003">
    <property type="protein sequence ID" value="KAH3845295.1"/>
    <property type="molecule type" value="Genomic_DNA"/>
</dbReference>
<organism evidence="2 3">
    <name type="scientific">Dreissena polymorpha</name>
    <name type="common">Zebra mussel</name>
    <name type="synonym">Mytilus polymorpha</name>
    <dbReference type="NCBI Taxonomy" id="45954"/>
    <lineage>
        <taxon>Eukaryota</taxon>
        <taxon>Metazoa</taxon>
        <taxon>Spiralia</taxon>
        <taxon>Lophotrochozoa</taxon>
        <taxon>Mollusca</taxon>
        <taxon>Bivalvia</taxon>
        <taxon>Autobranchia</taxon>
        <taxon>Heteroconchia</taxon>
        <taxon>Euheterodonta</taxon>
        <taxon>Imparidentia</taxon>
        <taxon>Neoheterodontei</taxon>
        <taxon>Myida</taxon>
        <taxon>Dreissenoidea</taxon>
        <taxon>Dreissenidae</taxon>
        <taxon>Dreissena</taxon>
    </lineage>
</organism>
<feature type="compositionally biased region" description="Low complexity" evidence="1">
    <location>
        <begin position="177"/>
        <end position="197"/>
    </location>
</feature>
<evidence type="ECO:0000313" key="2">
    <source>
        <dbReference type="EMBL" id="KAH3845295.1"/>
    </source>
</evidence>
<protein>
    <submittedName>
        <fullName evidence="2">Uncharacterized protein</fullName>
    </submittedName>
</protein>
<reference evidence="2" key="2">
    <citation type="submission" date="2020-11" db="EMBL/GenBank/DDBJ databases">
        <authorList>
            <person name="McCartney M.A."/>
            <person name="Auch B."/>
            <person name="Kono T."/>
            <person name="Mallez S."/>
            <person name="Becker A."/>
            <person name="Gohl D.M."/>
            <person name="Silverstein K.A.T."/>
            <person name="Koren S."/>
            <person name="Bechman K.B."/>
            <person name="Herman A."/>
            <person name="Abrahante J.E."/>
            <person name="Garbe J."/>
        </authorList>
    </citation>
    <scope>NUCLEOTIDE SEQUENCE</scope>
    <source>
        <strain evidence="2">Duluth1</strain>
        <tissue evidence="2">Whole animal</tissue>
    </source>
</reference>
<evidence type="ECO:0000313" key="3">
    <source>
        <dbReference type="Proteomes" id="UP000828390"/>
    </source>
</evidence>